<dbReference type="Proteomes" id="UP001597233">
    <property type="component" value="Unassembled WGS sequence"/>
</dbReference>
<dbReference type="Gene3D" id="3.40.190.10">
    <property type="entry name" value="Periplasmic binding protein-like II"/>
    <property type="match status" value="2"/>
</dbReference>
<protein>
    <submittedName>
        <fullName evidence="3">Extracellular solute-binding protein</fullName>
    </submittedName>
</protein>
<dbReference type="PANTHER" id="PTHR30006">
    <property type="entry name" value="THIAMINE-BINDING PERIPLASMIC PROTEIN-RELATED"/>
    <property type="match status" value="1"/>
</dbReference>
<accession>A0ABW4RLK8</accession>
<dbReference type="RefSeq" id="WP_347325451.1">
    <property type="nucleotide sequence ID" value="NZ_JBCGUH010000006.1"/>
</dbReference>
<feature type="signal peptide" evidence="2">
    <location>
        <begin position="1"/>
        <end position="27"/>
    </location>
</feature>
<sequence length="385" mass="42420">MKAMSFTHTFRLLLSMVTLFIPITLTTACSTPSDATATTSSTAVSTHTAGEQTALDMKSILAQKPSGQQIVVATNNTGNGRDQWLADAAKQAGFNIKLVGLGGGDLTSRVIGEVNNPTLNVVWGPSDTMFQSMSDAHALQKWTPSWADQLTSHNEQNGYSWSYELQPKLLIANPKLYTATTAPTSYQDLWQNPQFHGKYAVPTDFGGTTNRAIIGGIIAQYLDPKGELGVSQAGWDAIKSYFQYGYQTPKGEKDMQNLVDGKVPITYIYASGLKSFIDTYHMEPLIVYSRTGEPTNTNQLGVVKNNNPAVVEESIRFANWLGSADMMGDYASTYGSIVVNRQAQSHIDPFMQKVMKTSKPQQADWNYINSMMDQWVAKIQLEYMK</sequence>
<dbReference type="EMBL" id="JBHUEH010000016">
    <property type="protein sequence ID" value="MFD1886549.1"/>
    <property type="molecule type" value="Genomic_DNA"/>
</dbReference>
<dbReference type="SUPFAM" id="SSF53850">
    <property type="entry name" value="Periplasmic binding protein-like II"/>
    <property type="match status" value="1"/>
</dbReference>
<evidence type="ECO:0000313" key="3">
    <source>
        <dbReference type="EMBL" id="MFD1886549.1"/>
    </source>
</evidence>
<reference evidence="4" key="1">
    <citation type="journal article" date="2019" name="Int. J. Syst. Evol. Microbiol.">
        <title>The Global Catalogue of Microorganisms (GCM) 10K type strain sequencing project: providing services to taxonomists for standard genome sequencing and annotation.</title>
        <authorList>
            <consortium name="The Broad Institute Genomics Platform"/>
            <consortium name="The Broad Institute Genome Sequencing Center for Infectious Disease"/>
            <person name="Wu L."/>
            <person name="Ma J."/>
        </authorList>
    </citation>
    <scope>NUCLEOTIDE SEQUENCE [LARGE SCALE GENOMIC DNA]</scope>
    <source>
        <strain evidence="4">CCUG 54950</strain>
    </source>
</reference>
<organism evidence="3 4">
    <name type="scientific">Paenibacillus wenxiniae</name>
    <dbReference type="NCBI Taxonomy" id="1636843"/>
    <lineage>
        <taxon>Bacteria</taxon>
        <taxon>Bacillati</taxon>
        <taxon>Bacillota</taxon>
        <taxon>Bacilli</taxon>
        <taxon>Bacillales</taxon>
        <taxon>Paenibacillaceae</taxon>
        <taxon>Paenibacillus</taxon>
    </lineage>
</organism>
<evidence type="ECO:0000256" key="1">
    <source>
        <dbReference type="ARBA" id="ARBA00022729"/>
    </source>
</evidence>
<evidence type="ECO:0000256" key="2">
    <source>
        <dbReference type="SAM" id="SignalP"/>
    </source>
</evidence>
<feature type="chain" id="PRO_5047187445" evidence="2">
    <location>
        <begin position="28"/>
        <end position="385"/>
    </location>
</feature>
<dbReference type="PROSITE" id="PS51257">
    <property type="entry name" value="PROKAR_LIPOPROTEIN"/>
    <property type="match status" value="1"/>
</dbReference>
<proteinExistence type="predicted"/>
<keyword evidence="1 2" id="KW-0732">Signal</keyword>
<dbReference type="PANTHER" id="PTHR30006:SF2">
    <property type="entry name" value="ABC TRANSPORTER SUBSTRATE-BINDING PROTEIN"/>
    <property type="match status" value="1"/>
</dbReference>
<keyword evidence="4" id="KW-1185">Reference proteome</keyword>
<comment type="caution">
    <text evidence="3">The sequence shown here is derived from an EMBL/GenBank/DDBJ whole genome shotgun (WGS) entry which is preliminary data.</text>
</comment>
<evidence type="ECO:0000313" key="4">
    <source>
        <dbReference type="Proteomes" id="UP001597233"/>
    </source>
</evidence>
<name>A0ABW4RLK8_9BACL</name>
<gene>
    <name evidence="3" type="ORF">ACFSC9_13555</name>
</gene>
<dbReference type="Pfam" id="PF13343">
    <property type="entry name" value="SBP_bac_6"/>
    <property type="match status" value="1"/>
</dbReference>